<protein>
    <submittedName>
        <fullName evidence="1">Uncharacterized protein</fullName>
    </submittedName>
</protein>
<sequence>MEHIPLFVEGVGGDITSDITTRIVFDALAEFTHRMMDKYPVLRASASIHRARCWDSERRDWVTRDLYLPHVGGKPLLLVPEEWATGNLLMSAGRFYSTTVLSYVQGEYTSVGVNGRLNKPTKRALRDGGAAPVGRVTNIETTMRAMANTLDLVAEFESFVASKHGQAA</sequence>
<organism evidence="1 2">
    <name type="scientific">Gordonia humi</name>
    <dbReference type="NCBI Taxonomy" id="686429"/>
    <lineage>
        <taxon>Bacteria</taxon>
        <taxon>Bacillati</taxon>
        <taxon>Actinomycetota</taxon>
        <taxon>Actinomycetes</taxon>
        <taxon>Mycobacteriales</taxon>
        <taxon>Gordoniaceae</taxon>
        <taxon>Gordonia</taxon>
    </lineage>
</organism>
<proteinExistence type="predicted"/>
<evidence type="ECO:0000313" key="1">
    <source>
        <dbReference type="EMBL" id="MBB4137231.1"/>
    </source>
</evidence>
<gene>
    <name evidence="1" type="ORF">BKA16_003783</name>
</gene>
<name>A0A840F036_9ACTN</name>
<keyword evidence="2" id="KW-1185">Reference proteome</keyword>
<dbReference type="Proteomes" id="UP000551501">
    <property type="component" value="Unassembled WGS sequence"/>
</dbReference>
<dbReference type="EMBL" id="JACIFP010000001">
    <property type="protein sequence ID" value="MBB4137231.1"/>
    <property type="molecule type" value="Genomic_DNA"/>
</dbReference>
<evidence type="ECO:0000313" key="2">
    <source>
        <dbReference type="Proteomes" id="UP000551501"/>
    </source>
</evidence>
<accession>A0A840F036</accession>
<reference evidence="1 2" key="1">
    <citation type="submission" date="2020-08" db="EMBL/GenBank/DDBJ databases">
        <title>Sequencing the genomes of 1000 actinobacteria strains.</title>
        <authorList>
            <person name="Klenk H.-P."/>
        </authorList>
    </citation>
    <scope>NUCLEOTIDE SEQUENCE [LARGE SCALE GENOMIC DNA]</scope>
    <source>
        <strain evidence="1 2">DSM 45298</strain>
    </source>
</reference>
<dbReference type="RefSeq" id="WP_183372113.1">
    <property type="nucleotide sequence ID" value="NZ_BAABHL010000126.1"/>
</dbReference>
<dbReference type="AlphaFoldDB" id="A0A840F036"/>
<comment type="caution">
    <text evidence="1">The sequence shown here is derived from an EMBL/GenBank/DDBJ whole genome shotgun (WGS) entry which is preliminary data.</text>
</comment>